<feature type="transmembrane region" description="Helical" evidence="7">
    <location>
        <begin position="6"/>
        <end position="27"/>
    </location>
</feature>
<dbReference type="InterPro" id="IPR023408">
    <property type="entry name" value="MscS_beta-dom_sf"/>
</dbReference>
<accession>D5EDS0</accession>
<dbReference type="InterPro" id="IPR049278">
    <property type="entry name" value="MS_channel_C"/>
</dbReference>
<dbReference type="SUPFAM" id="SSF82689">
    <property type="entry name" value="Mechanosensitive channel protein MscS (YggB), C-terminal domain"/>
    <property type="match status" value="1"/>
</dbReference>
<dbReference type="Pfam" id="PF00924">
    <property type="entry name" value="MS_channel_2nd"/>
    <property type="match status" value="1"/>
</dbReference>
<keyword evidence="5 7" id="KW-1133">Transmembrane helix</keyword>
<evidence type="ECO:0000256" key="4">
    <source>
        <dbReference type="ARBA" id="ARBA00022692"/>
    </source>
</evidence>
<dbReference type="InterPro" id="IPR011066">
    <property type="entry name" value="MscS_channel_C_sf"/>
</dbReference>
<dbReference type="GO" id="GO:0005886">
    <property type="term" value="C:plasma membrane"/>
    <property type="evidence" value="ECO:0007669"/>
    <property type="project" value="UniProtKB-SubCell"/>
</dbReference>
<dbReference type="KEGG" id="aco:Amico_0566"/>
<proteinExistence type="inferred from homology"/>
<keyword evidence="6 7" id="KW-0472">Membrane</keyword>
<evidence type="ECO:0000256" key="5">
    <source>
        <dbReference type="ARBA" id="ARBA00022989"/>
    </source>
</evidence>
<dbReference type="STRING" id="572547.Amico_0566"/>
<organism evidence="11 12">
    <name type="scientific">Aminobacterium colombiense (strain DSM 12261 / ALA-1)</name>
    <dbReference type="NCBI Taxonomy" id="572547"/>
    <lineage>
        <taxon>Bacteria</taxon>
        <taxon>Thermotogati</taxon>
        <taxon>Synergistota</taxon>
        <taxon>Synergistia</taxon>
        <taxon>Synergistales</taxon>
        <taxon>Aminobacteriaceae</taxon>
        <taxon>Aminobacterium</taxon>
    </lineage>
</organism>
<evidence type="ECO:0000313" key="11">
    <source>
        <dbReference type="EMBL" id="ADE56702.1"/>
    </source>
</evidence>
<dbReference type="OrthoDB" id="9809206at2"/>
<dbReference type="eggNOG" id="COG0668">
    <property type="taxonomic scope" value="Bacteria"/>
</dbReference>
<dbReference type="InterPro" id="IPR011014">
    <property type="entry name" value="MscS_channel_TM-2"/>
</dbReference>
<protein>
    <submittedName>
        <fullName evidence="11">MscS Mechanosensitive ion channel</fullName>
    </submittedName>
</protein>
<dbReference type="Gene3D" id="1.10.287.1260">
    <property type="match status" value="1"/>
</dbReference>
<evidence type="ECO:0000259" key="10">
    <source>
        <dbReference type="Pfam" id="PF21088"/>
    </source>
</evidence>
<dbReference type="Proteomes" id="UP000002366">
    <property type="component" value="Chromosome"/>
</dbReference>
<evidence type="ECO:0000256" key="1">
    <source>
        <dbReference type="ARBA" id="ARBA00004651"/>
    </source>
</evidence>
<keyword evidence="3" id="KW-1003">Cell membrane</keyword>
<keyword evidence="4 7" id="KW-0812">Transmembrane</keyword>
<evidence type="ECO:0000256" key="3">
    <source>
        <dbReference type="ARBA" id="ARBA00022475"/>
    </source>
</evidence>
<feature type="domain" description="Mechanosensitive ion channel MscS C-terminal" evidence="9">
    <location>
        <begin position="185"/>
        <end position="269"/>
    </location>
</feature>
<evidence type="ECO:0000313" key="12">
    <source>
        <dbReference type="Proteomes" id="UP000002366"/>
    </source>
</evidence>
<dbReference type="InterPro" id="IPR006685">
    <property type="entry name" value="MscS_channel_2nd"/>
</dbReference>
<dbReference type="Pfam" id="PF21088">
    <property type="entry name" value="MS_channel_1st"/>
    <property type="match status" value="1"/>
</dbReference>
<comment type="subcellular location">
    <subcellularLocation>
        <location evidence="1">Cell membrane</location>
        <topology evidence="1">Multi-pass membrane protein</topology>
    </subcellularLocation>
</comment>
<dbReference type="HOGENOM" id="CLU_037945_8_2_0"/>
<gene>
    <name evidence="11" type="ordered locus">Amico_0566</name>
</gene>
<dbReference type="PANTHER" id="PTHR30460:SF0">
    <property type="entry name" value="MODERATE CONDUCTANCE MECHANOSENSITIVE CHANNEL YBIO"/>
    <property type="match status" value="1"/>
</dbReference>
<evidence type="ECO:0000256" key="2">
    <source>
        <dbReference type="ARBA" id="ARBA00008017"/>
    </source>
</evidence>
<evidence type="ECO:0000259" key="9">
    <source>
        <dbReference type="Pfam" id="PF21082"/>
    </source>
</evidence>
<dbReference type="InterPro" id="IPR049142">
    <property type="entry name" value="MS_channel_1st"/>
</dbReference>
<dbReference type="Pfam" id="PF21082">
    <property type="entry name" value="MS_channel_3rd"/>
    <property type="match status" value="1"/>
</dbReference>
<dbReference type="GO" id="GO:0008381">
    <property type="term" value="F:mechanosensitive monoatomic ion channel activity"/>
    <property type="evidence" value="ECO:0007669"/>
    <property type="project" value="InterPro"/>
</dbReference>
<dbReference type="AlphaFoldDB" id="D5EDS0"/>
<dbReference type="SUPFAM" id="SSF50182">
    <property type="entry name" value="Sm-like ribonucleoproteins"/>
    <property type="match status" value="1"/>
</dbReference>
<evidence type="ECO:0000259" key="8">
    <source>
        <dbReference type="Pfam" id="PF00924"/>
    </source>
</evidence>
<dbReference type="Gene3D" id="3.30.70.100">
    <property type="match status" value="1"/>
</dbReference>
<comment type="similarity">
    <text evidence="2">Belongs to the MscS (TC 1.A.23) family.</text>
</comment>
<evidence type="ECO:0000256" key="6">
    <source>
        <dbReference type="ARBA" id="ARBA00023136"/>
    </source>
</evidence>
<feature type="domain" description="Mechanosensitive ion channel MscS" evidence="8">
    <location>
        <begin position="113"/>
        <end position="178"/>
    </location>
</feature>
<feature type="transmembrane region" description="Helical" evidence="7">
    <location>
        <begin position="68"/>
        <end position="87"/>
    </location>
</feature>
<dbReference type="EMBL" id="CP001997">
    <property type="protein sequence ID" value="ADE56702.1"/>
    <property type="molecule type" value="Genomic_DNA"/>
</dbReference>
<feature type="domain" description="Mechanosensitive ion channel transmembrane helices 2/3" evidence="10">
    <location>
        <begin position="71"/>
        <end position="112"/>
    </location>
</feature>
<evidence type="ECO:0000256" key="7">
    <source>
        <dbReference type="SAM" id="Phobius"/>
    </source>
</evidence>
<dbReference type="RefSeq" id="WP_013047968.1">
    <property type="nucleotide sequence ID" value="NC_014011.1"/>
</dbReference>
<reference evidence="11 12" key="1">
    <citation type="journal article" date="2010" name="Stand. Genomic Sci.">
        <title>Complete genome sequence of Aminobacterium colombiense type strain (ALA-1).</title>
        <authorList>
            <person name="Chertkov O."/>
            <person name="Sikorski J."/>
            <person name="Brambilla E."/>
            <person name="Lapidus A."/>
            <person name="Copeland A."/>
            <person name="Glavina Del Rio T."/>
            <person name="Nolan M."/>
            <person name="Lucas S."/>
            <person name="Tice H."/>
            <person name="Cheng J.F."/>
            <person name="Han C."/>
            <person name="Detter J.C."/>
            <person name="Bruce D."/>
            <person name="Tapia R."/>
            <person name="Goodwin L."/>
            <person name="Pitluck S."/>
            <person name="Liolios K."/>
            <person name="Ivanova N."/>
            <person name="Mavromatis K."/>
            <person name="Ovchinnikova G."/>
            <person name="Pati A."/>
            <person name="Chen A."/>
            <person name="Palaniappan K."/>
            <person name="Land M."/>
            <person name="Hauser L."/>
            <person name="Chang Y.J."/>
            <person name="Jeffries C.D."/>
            <person name="Spring S."/>
            <person name="Rohde M."/>
            <person name="Goker M."/>
            <person name="Bristow J."/>
            <person name="Eisen J.A."/>
            <person name="Markowitz V."/>
            <person name="Hugenholtz P."/>
            <person name="Kyrpides N.C."/>
            <person name="Klenk H.P."/>
        </authorList>
    </citation>
    <scope>NUCLEOTIDE SEQUENCE [LARGE SCALE GENOMIC DNA]</scope>
    <source>
        <strain evidence="12">DSM 12261 / ALA-1</strain>
    </source>
</reference>
<name>D5EDS0_AMICL</name>
<dbReference type="SUPFAM" id="SSF82861">
    <property type="entry name" value="Mechanosensitive channel protein MscS (YggB), transmembrane region"/>
    <property type="match status" value="1"/>
</dbReference>
<dbReference type="InterPro" id="IPR045276">
    <property type="entry name" value="YbiO_bact"/>
</dbReference>
<sequence length="287" mass="31725">MDKLKMAFPFAHQIAIAIGIVIVWIIVNKVVSLTTSRGFDLLHKRLVKNGKNGSRPAALQRIETLKGITLNVVKWLIAVIFVLSLIGSFGVNITPILTGVGLAGLGISMAAQNIIRDFLNGIFVVLEDHYGVGDWINTSMGGGTVEKLTLRTTHLRDIDGNLIIIPNGSINGVTNYTKNWSRAAIKIRVPFDSDVRKAMKIMEETAHTLQRENSSLFIGSPTVQGILDFLDSSMVLRTLFDTTPGDQWALSREYRLRVKEAFDEANIPMAIPQTEVRLHSLEPKKIP</sequence>
<dbReference type="InterPro" id="IPR010920">
    <property type="entry name" value="LSM_dom_sf"/>
</dbReference>
<keyword evidence="12" id="KW-1185">Reference proteome</keyword>
<dbReference type="PANTHER" id="PTHR30460">
    <property type="entry name" value="MODERATE CONDUCTANCE MECHANOSENSITIVE CHANNEL YBIO"/>
    <property type="match status" value="1"/>
</dbReference>
<dbReference type="Gene3D" id="2.30.30.60">
    <property type="match status" value="1"/>
</dbReference>